<keyword evidence="2" id="KW-0812">Transmembrane</keyword>
<gene>
    <name evidence="4" type="ORF">BHF68_04525</name>
</gene>
<comment type="caution">
    <text evidence="4">The sequence shown here is derived from an EMBL/GenBank/DDBJ whole genome shotgun (WGS) entry which is preliminary data.</text>
</comment>
<feature type="transmembrane region" description="Helical" evidence="2">
    <location>
        <begin position="120"/>
        <end position="141"/>
    </location>
</feature>
<feature type="domain" description="EamA" evidence="3">
    <location>
        <begin position="156"/>
        <end position="295"/>
    </location>
</feature>
<organism evidence="4 5">
    <name type="scientific">Desulfuribacillus alkaliarsenatis</name>
    <dbReference type="NCBI Taxonomy" id="766136"/>
    <lineage>
        <taxon>Bacteria</taxon>
        <taxon>Bacillati</taxon>
        <taxon>Bacillota</taxon>
        <taxon>Desulfuribacillia</taxon>
        <taxon>Desulfuribacillales</taxon>
        <taxon>Desulfuribacillaceae</taxon>
        <taxon>Desulfuribacillus</taxon>
    </lineage>
</organism>
<proteinExistence type="inferred from homology"/>
<keyword evidence="5" id="KW-1185">Reference proteome</keyword>
<dbReference type="PANTHER" id="PTHR22911:SF137">
    <property type="entry name" value="SOLUTE CARRIER FAMILY 35 MEMBER G2-RELATED"/>
    <property type="match status" value="1"/>
</dbReference>
<name>A0A1E5G327_9FIRM</name>
<evidence type="ECO:0000256" key="2">
    <source>
        <dbReference type="SAM" id="Phobius"/>
    </source>
</evidence>
<reference evidence="4 5" key="1">
    <citation type="submission" date="2016-09" db="EMBL/GenBank/DDBJ databases">
        <title>Draft genome sequence for the type strain of Desulfuribacillus alkaliarsenatis AHT28, an obligately anaerobic, sulfidogenic bacterium isolated from Russian soda lake sediments.</title>
        <authorList>
            <person name="Abin C.A."/>
            <person name="Hollibaugh J.T."/>
        </authorList>
    </citation>
    <scope>NUCLEOTIDE SEQUENCE [LARGE SCALE GENOMIC DNA]</scope>
    <source>
        <strain evidence="4 5">AHT28</strain>
    </source>
</reference>
<dbReference type="RefSeq" id="WP_069642875.1">
    <property type="nucleotide sequence ID" value="NZ_MIJE01000011.1"/>
</dbReference>
<feature type="transmembrane region" description="Helical" evidence="2">
    <location>
        <begin position="223"/>
        <end position="244"/>
    </location>
</feature>
<feature type="transmembrane region" description="Helical" evidence="2">
    <location>
        <begin position="250"/>
        <end position="270"/>
    </location>
</feature>
<keyword evidence="2" id="KW-0472">Membrane</keyword>
<dbReference type="OrthoDB" id="7849325at2"/>
<dbReference type="Proteomes" id="UP000094296">
    <property type="component" value="Unassembled WGS sequence"/>
</dbReference>
<sequence length="298" mass="32841">MGFFFAALTALCFATSNIMIRKGMKPESKDNGMLMTVFINAIFLTIAWLIYRFFFVAIEITLIGLIVYIVAGVFTTFIGRVMLFQSIRQVGPSRGTAIKNSAPIFTILFAVMFLNESIKFLPFLGMLLVLSGLGIQGFYMVRHTSKASMENQLLRTGYLFGLASAIAFGVGQGVRKLGVEHLPDPFFGAFISATVALVLTLVMEGRKGDIVDRIKQQYQTINYYFVIAGVFTSIAVLSFFLAMMFIQVSYVSVIVALEPILTIILSKLILRKEEVIMPYTIVAACVVVAGAIMIVSFG</sequence>
<keyword evidence="2" id="KW-1133">Transmembrane helix</keyword>
<dbReference type="AlphaFoldDB" id="A0A1E5G327"/>
<evidence type="ECO:0000259" key="3">
    <source>
        <dbReference type="Pfam" id="PF00892"/>
    </source>
</evidence>
<dbReference type="Pfam" id="PF00892">
    <property type="entry name" value="EamA"/>
    <property type="match status" value="2"/>
</dbReference>
<dbReference type="InterPro" id="IPR037185">
    <property type="entry name" value="EmrE-like"/>
</dbReference>
<dbReference type="InterPro" id="IPR000620">
    <property type="entry name" value="EamA_dom"/>
</dbReference>
<comment type="similarity">
    <text evidence="1">Belongs to the EamA transporter family.</text>
</comment>
<dbReference type="GO" id="GO:0016020">
    <property type="term" value="C:membrane"/>
    <property type="evidence" value="ECO:0007669"/>
    <property type="project" value="InterPro"/>
</dbReference>
<feature type="domain" description="EamA" evidence="3">
    <location>
        <begin position="2"/>
        <end position="133"/>
    </location>
</feature>
<dbReference type="PANTHER" id="PTHR22911">
    <property type="entry name" value="ACYL-MALONYL CONDENSING ENZYME-RELATED"/>
    <property type="match status" value="1"/>
</dbReference>
<feature type="transmembrane region" description="Helical" evidence="2">
    <location>
        <begin position="153"/>
        <end position="174"/>
    </location>
</feature>
<evidence type="ECO:0000256" key="1">
    <source>
        <dbReference type="ARBA" id="ARBA00007362"/>
    </source>
</evidence>
<feature type="transmembrane region" description="Helical" evidence="2">
    <location>
        <begin position="6"/>
        <end position="21"/>
    </location>
</feature>
<evidence type="ECO:0000313" key="4">
    <source>
        <dbReference type="EMBL" id="OEF97477.1"/>
    </source>
</evidence>
<dbReference type="EMBL" id="MIJE01000011">
    <property type="protein sequence ID" value="OEF97477.1"/>
    <property type="molecule type" value="Genomic_DNA"/>
</dbReference>
<dbReference type="STRING" id="766136.BHF68_04525"/>
<feature type="transmembrane region" description="Helical" evidence="2">
    <location>
        <begin position="186"/>
        <end position="203"/>
    </location>
</feature>
<feature type="transmembrane region" description="Helical" evidence="2">
    <location>
        <begin position="60"/>
        <end position="84"/>
    </location>
</feature>
<evidence type="ECO:0000313" key="5">
    <source>
        <dbReference type="Proteomes" id="UP000094296"/>
    </source>
</evidence>
<protein>
    <recommendedName>
        <fullName evidence="3">EamA domain-containing protein</fullName>
    </recommendedName>
</protein>
<accession>A0A1E5G327</accession>
<feature type="transmembrane region" description="Helical" evidence="2">
    <location>
        <begin position="33"/>
        <end position="54"/>
    </location>
</feature>
<feature type="transmembrane region" description="Helical" evidence="2">
    <location>
        <begin position="277"/>
        <end position="297"/>
    </location>
</feature>
<dbReference type="SUPFAM" id="SSF103481">
    <property type="entry name" value="Multidrug resistance efflux transporter EmrE"/>
    <property type="match status" value="2"/>
</dbReference>